<reference evidence="8" key="1">
    <citation type="submission" date="2021-01" db="EMBL/GenBank/DDBJ databases">
        <title>Whole genome shotgun sequence of Rhizocola hellebori NBRC 109834.</title>
        <authorList>
            <person name="Komaki H."/>
            <person name="Tamura T."/>
        </authorList>
    </citation>
    <scope>NUCLEOTIDE SEQUENCE</scope>
    <source>
        <strain evidence="8">NBRC 109834</strain>
    </source>
</reference>
<dbReference type="PANTHER" id="PTHR46101:SF2">
    <property type="entry name" value="SERINE DECARBOXYLASE"/>
    <property type="match status" value="1"/>
</dbReference>
<dbReference type="Gene3D" id="3.40.640.10">
    <property type="entry name" value="Type I PLP-dependent aspartate aminotransferase-like (Major domain)"/>
    <property type="match status" value="1"/>
</dbReference>
<dbReference type="InterPro" id="IPR002129">
    <property type="entry name" value="PyrdxlP-dep_de-COase"/>
</dbReference>
<proteinExistence type="inferred from homology"/>
<dbReference type="InterPro" id="IPR015421">
    <property type="entry name" value="PyrdxlP-dep_Trfase_major"/>
</dbReference>
<keyword evidence="5 7" id="KW-0456">Lyase</keyword>
<sequence>MSDLPARDLQPLWDELAAQAAHDARTNIAFPGATDITFSQLSHLMTQVLFNNIGSPYDHGHGRNHTKTVEQQVVNIVGDLFRAPASRWGYVTSGSTEGTEHALLDARKRFPAAVIYTSAAAHYKIVELADKLMMPLVVLNTDAGGAMDVADLLGELAQRRDRPAVIVATAGTTMTEAVDDVPAIAAACEKLAITRRRIHVDGALSGLPLVLEPIAGVPRIDFTVHGVTSIVVSGHKFLSTQTPCGVLVYRDPPHAATVAPVSYTGTASVTILGSRSGHTPLLLYAALAGLGIEAHRKRVRACRAMAAYAASQLRGVGVDAMRHPHAFTVYFPPLPPTMAAEWVQPTDDQHGHLICMPQVTTTQIDAFAAAAATAITSCPHAAPLPARRRQDKATVAT</sequence>
<comment type="cofactor">
    <cofactor evidence="1 6 7">
        <name>pyridoxal 5'-phosphate</name>
        <dbReference type="ChEBI" id="CHEBI:597326"/>
    </cofactor>
</comment>
<evidence type="ECO:0000256" key="3">
    <source>
        <dbReference type="ARBA" id="ARBA00022793"/>
    </source>
</evidence>
<dbReference type="Proteomes" id="UP000612899">
    <property type="component" value="Unassembled WGS sequence"/>
</dbReference>
<organism evidence="8 9">
    <name type="scientific">Rhizocola hellebori</name>
    <dbReference type="NCBI Taxonomy" id="1392758"/>
    <lineage>
        <taxon>Bacteria</taxon>
        <taxon>Bacillati</taxon>
        <taxon>Actinomycetota</taxon>
        <taxon>Actinomycetes</taxon>
        <taxon>Micromonosporales</taxon>
        <taxon>Micromonosporaceae</taxon>
        <taxon>Rhizocola</taxon>
    </lineage>
</organism>
<dbReference type="RefSeq" id="WP_203907316.1">
    <property type="nucleotide sequence ID" value="NZ_BONY01000007.1"/>
</dbReference>
<evidence type="ECO:0008006" key="10">
    <source>
        <dbReference type="Google" id="ProtNLM"/>
    </source>
</evidence>
<dbReference type="PANTHER" id="PTHR46101">
    <property type="match status" value="1"/>
</dbReference>
<evidence type="ECO:0000256" key="7">
    <source>
        <dbReference type="RuleBase" id="RU000382"/>
    </source>
</evidence>
<dbReference type="GO" id="GO:0030170">
    <property type="term" value="F:pyridoxal phosphate binding"/>
    <property type="evidence" value="ECO:0007669"/>
    <property type="project" value="InterPro"/>
</dbReference>
<evidence type="ECO:0000313" key="8">
    <source>
        <dbReference type="EMBL" id="GIH03405.1"/>
    </source>
</evidence>
<dbReference type="GO" id="GO:0004058">
    <property type="term" value="F:aromatic-L-amino-acid decarboxylase activity"/>
    <property type="evidence" value="ECO:0007669"/>
    <property type="project" value="UniProtKB-ARBA"/>
</dbReference>
<gene>
    <name evidence="8" type="ORF">Rhe02_14720</name>
</gene>
<keyword evidence="9" id="KW-1185">Reference proteome</keyword>
<evidence type="ECO:0000313" key="9">
    <source>
        <dbReference type="Proteomes" id="UP000612899"/>
    </source>
</evidence>
<feature type="modified residue" description="N6-(pyridoxal phosphate)lysine" evidence="6">
    <location>
        <position position="236"/>
    </location>
</feature>
<evidence type="ECO:0000256" key="4">
    <source>
        <dbReference type="ARBA" id="ARBA00022898"/>
    </source>
</evidence>
<dbReference type="InterPro" id="IPR015424">
    <property type="entry name" value="PyrdxlP-dep_Trfase"/>
</dbReference>
<accession>A0A8J3Q3Z1</accession>
<dbReference type="GO" id="GO:0019752">
    <property type="term" value="P:carboxylic acid metabolic process"/>
    <property type="evidence" value="ECO:0007669"/>
    <property type="project" value="InterPro"/>
</dbReference>
<keyword evidence="4 6" id="KW-0663">Pyridoxal phosphate</keyword>
<evidence type="ECO:0000256" key="5">
    <source>
        <dbReference type="ARBA" id="ARBA00023239"/>
    </source>
</evidence>
<evidence type="ECO:0000256" key="6">
    <source>
        <dbReference type="PIRSR" id="PIRSR602129-50"/>
    </source>
</evidence>
<dbReference type="AlphaFoldDB" id="A0A8J3Q3Z1"/>
<evidence type="ECO:0000256" key="2">
    <source>
        <dbReference type="ARBA" id="ARBA00009533"/>
    </source>
</evidence>
<protein>
    <recommendedName>
        <fullName evidence="10">Histidine decarboxylase</fullName>
    </recommendedName>
</protein>
<dbReference type="Pfam" id="PF00282">
    <property type="entry name" value="Pyridoxal_deC"/>
    <property type="match status" value="1"/>
</dbReference>
<comment type="caution">
    <text evidence="8">The sequence shown here is derived from an EMBL/GenBank/DDBJ whole genome shotgun (WGS) entry which is preliminary data.</text>
</comment>
<dbReference type="SUPFAM" id="SSF53383">
    <property type="entry name" value="PLP-dependent transferases"/>
    <property type="match status" value="1"/>
</dbReference>
<dbReference type="EMBL" id="BONY01000007">
    <property type="protein sequence ID" value="GIH03405.1"/>
    <property type="molecule type" value="Genomic_DNA"/>
</dbReference>
<comment type="similarity">
    <text evidence="2 7">Belongs to the group II decarboxylase family.</text>
</comment>
<keyword evidence="3" id="KW-0210">Decarboxylase</keyword>
<evidence type="ECO:0000256" key="1">
    <source>
        <dbReference type="ARBA" id="ARBA00001933"/>
    </source>
</evidence>
<dbReference type="InterPro" id="IPR051151">
    <property type="entry name" value="Group_II_Decarboxylase"/>
</dbReference>
<name>A0A8J3Q3Z1_9ACTN</name>